<dbReference type="SUPFAM" id="SSF56672">
    <property type="entry name" value="DNA/RNA polymerases"/>
    <property type="match status" value="1"/>
</dbReference>
<comment type="similarity">
    <text evidence="1">Belongs to the DNA polymerase type-Y family.</text>
</comment>
<dbReference type="RefSeq" id="WP_082724037.1">
    <property type="nucleotide sequence ID" value="NZ_FNSN01000003.1"/>
</dbReference>
<dbReference type="Gene3D" id="3.30.70.270">
    <property type="match status" value="1"/>
</dbReference>
<keyword evidence="2" id="KW-0227">DNA damage</keyword>
<accession>A0A1H4LSQ0</accession>
<evidence type="ECO:0000256" key="3">
    <source>
        <dbReference type="ARBA" id="ARBA00025589"/>
    </source>
</evidence>
<evidence type="ECO:0000313" key="6">
    <source>
        <dbReference type="EMBL" id="SEB73713.1"/>
    </source>
</evidence>
<dbReference type="Pfam" id="PF00817">
    <property type="entry name" value="IMS"/>
    <property type="match status" value="1"/>
</dbReference>
<dbReference type="InterPro" id="IPR043128">
    <property type="entry name" value="Rev_trsase/Diguanyl_cyclase"/>
</dbReference>
<protein>
    <submittedName>
        <fullName evidence="6">Protein ImuB</fullName>
    </submittedName>
</protein>
<evidence type="ECO:0000256" key="2">
    <source>
        <dbReference type="ARBA" id="ARBA00022763"/>
    </source>
</evidence>
<feature type="region of interest" description="Disordered" evidence="4">
    <location>
        <begin position="354"/>
        <end position="373"/>
    </location>
</feature>
<evidence type="ECO:0000259" key="5">
    <source>
        <dbReference type="PROSITE" id="PS50173"/>
    </source>
</evidence>
<dbReference type="AlphaFoldDB" id="A0A1H4LSQ0"/>
<evidence type="ECO:0000256" key="4">
    <source>
        <dbReference type="SAM" id="MobiDB-lite"/>
    </source>
</evidence>
<dbReference type="CDD" id="cd03468">
    <property type="entry name" value="PolY_like"/>
    <property type="match status" value="1"/>
</dbReference>
<feature type="compositionally biased region" description="Low complexity" evidence="4">
    <location>
        <begin position="1"/>
        <end position="36"/>
    </location>
</feature>
<evidence type="ECO:0000256" key="1">
    <source>
        <dbReference type="ARBA" id="ARBA00010945"/>
    </source>
</evidence>
<organism evidence="6 7">
    <name type="scientific">Arthrobacter woluwensis</name>
    <dbReference type="NCBI Taxonomy" id="156980"/>
    <lineage>
        <taxon>Bacteria</taxon>
        <taxon>Bacillati</taxon>
        <taxon>Actinomycetota</taxon>
        <taxon>Actinomycetes</taxon>
        <taxon>Micrococcales</taxon>
        <taxon>Micrococcaceae</taxon>
        <taxon>Arthrobacter</taxon>
    </lineage>
</organism>
<proteinExistence type="inferred from homology"/>
<feature type="domain" description="UmuC" evidence="5">
    <location>
        <begin position="66"/>
        <end position="212"/>
    </location>
</feature>
<dbReference type="Gene3D" id="3.40.1170.60">
    <property type="match status" value="1"/>
</dbReference>
<sequence>MNARTPDTGTPDTGTPDTGTPDTGTPGTGTPDTGTPAGVPRALIVWFPDWPLVAAQLAEEIPERVPAALLEKGLVAVCSSEARAAGVVRGIRVREAQSRCPDLVTLHADPDRDSREFEPVVTALEAVLPGVQILRPGLCVIRARGAVRYYGSEEAAVGAALEAAAQLGLEARAGIADSVFAAEQAARSTTELSPLFIVKEGDSPAFLAGIPVTVLGEPRLVSLLIRLGIQTLGSLAALSPSDVRSRFGSAGFLAHACACGRDPREIVPRIPPPPQDRTITFEPGLDRVDQIAFAVRPTAEEFVERLRRQGLACTTLRVSITDDAGHRSERSWGHPHHFGAGDVVDRVRWQLQSSGTPAAARRKTSPANTSAPGARWRMTGEALGAPIIQIRIIPDAVDLLGRRGQALFGGVDERLDHGLRRLQTMLGHGSVLHPVPGGGRLLAERSLLVPWGEEAPSGTAARAGRPWPGAVPDPLPATVFPEPLPVRLLDEHSGTLQVGERGDLAAPPAWFSPGPRALRRAVVGWAGPWLLRQRWWDAEEKRQAERFQILDSENEAWLLLGEGGEWWAEARYD</sequence>
<dbReference type="EMBL" id="FNSN01000003">
    <property type="protein sequence ID" value="SEB73713.1"/>
    <property type="molecule type" value="Genomic_DNA"/>
</dbReference>
<evidence type="ECO:0000313" key="7">
    <source>
        <dbReference type="Proteomes" id="UP000182652"/>
    </source>
</evidence>
<dbReference type="STRING" id="156980.SAMN04489745_1110"/>
<dbReference type="InterPro" id="IPR001126">
    <property type="entry name" value="UmuC"/>
</dbReference>
<dbReference type="PANTHER" id="PTHR35369:SF2">
    <property type="entry name" value="BLR3025 PROTEIN"/>
    <property type="match status" value="1"/>
</dbReference>
<dbReference type="Proteomes" id="UP000182652">
    <property type="component" value="Unassembled WGS sequence"/>
</dbReference>
<dbReference type="PROSITE" id="PS50173">
    <property type="entry name" value="UMUC"/>
    <property type="match status" value="1"/>
</dbReference>
<name>A0A1H4LSQ0_9MICC</name>
<dbReference type="PANTHER" id="PTHR35369">
    <property type="entry name" value="BLR3025 PROTEIN-RELATED"/>
    <property type="match status" value="1"/>
</dbReference>
<reference evidence="6 7" key="1">
    <citation type="submission" date="2016-10" db="EMBL/GenBank/DDBJ databases">
        <authorList>
            <person name="de Groot N.N."/>
        </authorList>
    </citation>
    <scope>NUCLEOTIDE SEQUENCE [LARGE SCALE GENOMIC DNA]</scope>
    <source>
        <strain evidence="6 7">DSM 10495</strain>
    </source>
</reference>
<keyword evidence="7" id="KW-1185">Reference proteome</keyword>
<comment type="function">
    <text evidence="3">Poorly processive, error-prone DNA polymerase involved in untargeted mutagenesis. Copies undamaged DNA at stalled replication forks, which arise in vivo from mismatched or misaligned primer ends. These misaligned primers can be extended by PolIV. Exhibits no 3'-5' exonuclease (proofreading) activity. May be involved in translesional synthesis, in conjunction with the beta clamp from PolIII.</text>
</comment>
<dbReference type="GO" id="GO:0006281">
    <property type="term" value="P:DNA repair"/>
    <property type="evidence" value="ECO:0007669"/>
    <property type="project" value="InterPro"/>
</dbReference>
<dbReference type="InterPro" id="IPR050356">
    <property type="entry name" value="SulA_CellDiv_inhibitor"/>
</dbReference>
<dbReference type="InterPro" id="IPR043502">
    <property type="entry name" value="DNA/RNA_pol_sf"/>
</dbReference>
<gene>
    <name evidence="6" type="ORF">SAMN04489745_1110</name>
</gene>
<feature type="region of interest" description="Disordered" evidence="4">
    <location>
        <begin position="1"/>
        <end position="37"/>
    </location>
</feature>